<name>S9WV27_9TRYP</name>
<dbReference type="VEuPathDB" id="TriTrypDB:ADEAN_001035800"/>
<dbReference type="AlphaFoldDB" id="S9WV27"/>
<comment type="similarity">
    <text evidence="1">Belongs to the pseudouridine synthase Pus10 family.</text>
</comment>
<evidence type="ECO:0000256" key="5">
    <source>
        <dbReference type="SAM" id="MobiDB-lite"/>
    </source>
</evidence>
<dbReference type="EMBL" id="LR877172">
    <property type="protein sequence ID" value="CAD2222808.1"/>
    <property type="molecule type" value="Genomic_DNA"/>
</dbReference>
<evidence type="ECO:0000256" key="4">
    <source>
        <dbReference type="ARBA" id="ARBA00023235"/>
    </source>
</evidence>
<evidence type="ECO:0000313" key="8">
    <source>
        <dbReference type="EMBL" id="CAD2222808.1"/>
    </source>
</evidence>
<dbReference type="GO" id="GO:0031119">
    <property type="term" value="P:tRNA pseudouridine synthesis"/>
    <property type="evidence" value="ECO:0007669"/>
    <property type="project" value="TreeGrafter"/>
</dbReference>
<dbReference type="Pfam" id="PF21238">
    <property type="entry name" value="Pus10_C"/>
    <property type="match status" value="1"/>
</dbReference>
<dbReference type="OrthoDB" id="271937at2759"/>
<keyword evidence="4" id="KW-0413">Isomerase</keyword>
<dbReference type="InterPro" id="IPR048741">
    <property type="entry name" value="Pus10-like_C"/>
</dbReference>
<keyword evidence="6" id="KW-0812">Transmembrane</keyword>
<feature type="region of interest" description="Disordered" evidence="5">
    <location>
        <begin position="308"/>
        <end position="336"/>
    </location>
</feature>
<dbReference type="PANTHER" id="PTHR21568:SF0">
    <property type="entry name" value="TRNA PSEUDOURIDINE SYNTHASE PUS10"/>
    <property type="match status" value="1"/>
</dbReference>
<dbReference type="FunFam" id="3.30.70.3190:FF:000001">
    <property type="entry name" value="tRNA pseudouridine synthase Pus10"/>
    <property type="match status" value="1"/>
</dbReference>
<keyword evidence="6" id="KW-0472">Membrane</keyword>
<dbReference type="Gene3D" id="3.30.70.3190">
    <property type="match status" value="1"/>
</dbReference>
<gene>
    <name evidence="8" type="ORF">ADEAN_001035800</name>
</gene>
<dbReference type="EC" id="5.4.99.25" evidence="2"/>
<accession>S9WV27</accession>
<dbReference type="GO" id="GO:0160148">
    <property type="term" value="F:tRNA pseudouridine(55) synthase activity"/>
    <property type="evidence" value="ECO:0007669"/>
    <property type="project" value="UniProtKB-EC"/>
</dbReference>
<keyword evidence="6" id="KW-1133">Transmembrane helix</keyword>
<feature type="transmembrane region" description="Helical" evidence="6">
    <location>
        <begin position="6"/>
        <end position="22"/>
    </location>
</feature>
<evidence type="ECO:0000313" key="9">
    <source>
        <dbReference type="Proteomes" id="UP000515908"/>
    </source>
</evidence>
<feature type="compositionally biased region" description="Basic and acidic residues" evidence="5">
    <location>
        <begin position="109"/>
        <end position="121"/>
    </location>
</feature>
<proteinExistence type="inferred from homology"/>
<evidence type="ECO:0000259" key="7">
    <source>
        <dbReference type="Pfam" id="PF21238"/>
    </source>
</evidence>
<dbReference type="PANTHER" id="PTHR21568">
    <property type="entry name" value="TRNA PSEUDOURIDINE SYNTHASE PUS10"/>
    <property type="match status" value="1"/>
</dbReference>
<evidence type="ECO:0000256" key="3">
    <source>
        <dbReference type="ARBA" id="ARBA00022694"/>
    </source>
</evidence>
<dbReference type="InterPro" id="IPR039894">
    <property type="entry name" value="Pus10-like"/>
</dbReference>
<feature type="region of interest" description="Disordered" evidence="5">
    <location>
        <begin position="96"/>
        <end position="121"/>
    </location>
</feature>
<feature type="domain" description="Pus10-like C-terminal" evidence="7">
    <location>
        <begin position="537"/>
        <end position="731"/>
    </location>
</feature>
<keyword evidence="3" id="KW-0819">tRNA processing</keyword>
<dbReference type="SUPFAM" id="SSF55120">
    <property type="entry name" value="Pseudouridine synthase"/>
    <property type="match status" value="1"/>
</dbReference>
<reference evidence="8 9" key="1">
    <citation type="submission" date="2020-08" db="EMBL/GenBank/DDBJ databases">
        <authorList>
            <person name="Newling K."/>
            <person name="Davey J."/>
            <person name="Forrester S."/>
        </authorList>
    </citation>
    <scope>NUCLEOTIDE SEQUENCE [LARGE SCALE GENOMIC DNA]</scope>
    <source>
        <strain evidence="9">Crithidia deanei Carvalho (ATCC PRA-265)</strain>
    </source>
</reference>
<organism evidence="8 9">
    <name type="scientific">Angomonas deanei</name>
    <dbReference type="NCBI Taxonomy" id="59799"/>
    <lineage>
        <taxon>Eukaryota</taxon>
        <taxon>Discoba</taxon>
        <taxon>Euglenozoa</taxon>
        <taxon>Kinetoplastea</taxon>
        <taxon>Metakinetoplastina</taxon>
        <taxon>Trypanosomatida</taxon>
        <taxon>Trypanosomatidae</taxon>
        <taxon>Strigomonadinae</taxon>
        <taxon>Angomonas</taxon>
    </lineage>
</organism>
<evidence type="ECO:0000256" key="6">
    <source>
        <dbReference type="SAM" id="Phobius"/>
    </source>
</evidence>
<protein>
    <recommendedName>
        <fullName evidence="2">tRNA pseudouridine(55) synthase</fullName>
        <ecNumber evidence="2">5.4.99.25</ecNumber>
    </recommendedName>
</protein>
<dbReference type="InterPro" id="IPR020103">
    <property type="entry name" value="PsdUridine_synth_cat_dom_sf"/>
</dbReference>
<dbReference type="Proteomes" id="UP000515908">
    <property type="component" value="Chromosome 28"/>
</dbReference>
<sequence>MEKDLHIIYLFLILSAVYRNFFIKMEKQFLCHACASRMATLYNRSLPPKMEQPGGLHSSDEEGTPLLDNTYHPYFTIVQETEQSAKRYLKGKVIPPPREIEEEAEKDEGDDRQKFQNRDGTAKTYYKEKREQYQNSKNEKNNSIANLSGWPSDACEPRYVVSHLCCACFGLYQFLDYIHAPRVAAMVRVSRFFDSTAVSINVNVSRSFSFTWLAAAAYFYDHESPAVDEKGDVAPRKMPPPSMVIPEEYSNFKDVYMLELRVRMLQYLSVPHEDLVTRVSSTLPPPPSSSTKFLGIATYFNEINSQHGGATGSLDDGTSPIKKFKSEDNNNSNTPNKHLIPHALVYSSNNDSITADVFCRYIPSEMLLDTKTVPAVYCSNRPGVVLTFAVILDHVLPFIKETKMYGGEVPARGDEPAPKEESALVQCVVEHANIYLIGNYCKLMRYLSQSPWFSDGERIGTYSLQEVIANPILPFFFPEGVTPLPPVAYADQFRDAAGMDDDAIIQSITRKCMGKLPPGQASAWQSVDPALVGYQRVYGYGRYKFHSAGREDVDVRMLGTGRPFVLEIVSPSREQYTPEDLTRLQEAVNANHSGGVAVRDLRTTDSLITVRLARHSESKVKRYRAVVWCSRPIPNPDEDEHFLKANQIKDLSIEQKTPLRVLHRRSLHARPRMIHSLTLTPINPHWFVLDVETQAGTYVKEFVHGDMGRTVPNLGMLLQGKTDIIQLDVVDMAIQDLEK</sequence>
<evidence type="ECO:0000256" key="2">
    <source>
        <dbReference type="ARBA" id="ARBA00012787"/>
    </source>
</evidence>
<evidence type="ECO:0000256" key="1">
    <source>
        <dbReference type="ARBA" id="ARBA00009652"/>
    </source>
</evidence>
<keyword evidence="9" id="KW-1185">Reference proteome</keyword>
<dbReference type="GO" id="GO:0003723">
    <property type="term" value="F:RNA binding"/>
    <property type="evidence" value="ECO:0007669"/>
    <property type="project" value="InterPro"/>
</dbReference>
<dbReference type="Gene3D" id="3.30.70.2510">
    <property type="match status" value="1"/>
</dbReference>